<accession>A0A482XL99</accession>
<comment type="caution">
    <text evidence="1">The sequence shown here is derived from an EMBL/GenBank/DDBJ whole genome shotgun (WGS) entry which is preliminary data.</text>
</comment>
<dbReference type="EMBL" id="QKKF02007188">
    <property type="protein sequence ID" value="RZF46031.1"/>
    <property type="molecule type" value="Genomic_DNA"/>
</dbReference>
<evidence type="ECO:0000313" key="2">
    <source>
        <dbReference type="Proteomes" id="UP000291343"/>
    </source>
</evidence>
<evidence type="ECO:0000313" key="1">
    <source>
        <dbReference type="EMBL" id="RZF46031.1"/>
    </source>
</evidence>
<name>A0A482XL99_LAOST</name>
<keyword evidence="2" id="KW-1185">Reference proteome</keyword>
<dbReference type="InParanoid" id="A0A482XL99"/>
<dbReference type="AlphaFoldDB" id="A0A482XL99"/>
<gene>
    <name evidence="1" type="ORF">LSTR_LSTR004744</name>
</gene>
<reference evidence="1 2" key="1">
    <citation type="journal article" date="2017" name="Gigascience">
        <title>Genome sequence of the small brown planthopper, Laodelphax striatellus.</title>
        <authorList>
            <person name="Zhu J."/>
            <person name="Jiang F."/>
            <person name="Wang X."/>
            <person name="Yang P."/>
            <person name="Bao Y."/>
            <person name="Zhao W."/>
            <person name="Wang W."/>
            <person name="Lu H."/>
            <person name="Wang Q."/>
            <person name="Cui N."/>
            <person name="Li J."/>
            <person name="Chen X."/>
            <person name="Luo L."/>
            <person name="Yu J."/>
            <person name="Kang L."/>
            <person name="Cui F."/>
        </authorList>
    </citation>
    <scope>NUCLEOTIDE SEQUENCE [LARGE SCALE GENOMIC DNA]</scope>
    <source>
        <strain evidence="1">Lst14</strain>
    </source>
</reference>
<protein>
    <submittedName>
        <fullName evidence="1">Uncharacterized protein</fullName>
    </submittedName>
</protein>
<sequence>MPVLVSRFYQNYVCFSRGIVFISGISSKKFPTSVFRVYYTRVQNQCIPINISLLKKLLPFKLSSHRPISFPNFLFRAVSMEGATKALESSDSSSLDAAAASESIEGKSISDSVVPDEKGLDSEIPDLKCDDTLRLERNKYEDVGKAVAVLKNNWKEIEEAVSRKTTTDRVRKKKSKKKVFADSECEEELSDDEYTRLKVKLPNRNYIGLEEVSNNCRAVIIQCCSSFETSNVVLKKTYSDTEDVLDEMEVEEIKNDKIERKMWRKLVGRLWRIRMDRRRIMVQQVPIRICPTEGYVQTIQCIALWRGRRLYT</sequence>
<dbReference type="OrthoDB" id="6640964at2759"/>
<organism evidence="1 2">
    <name type="scientific">Laodelphax striatellus</name>
    <name type="common">Small brown planthopper</name>
    <name type="synonym">Delphax striatella</name>
    <dbReference type="NCBI Taxonomy" id="195883"/>
    <lineage>
        <taxon>Eukaryota</taxon>
        <taxon>Metazoa</taxon>
        <taxon>Ecdysozoa</taxon>
        <taxon>Arthropoda</taxon>
        <taxon>Hexapoda</taxon>
        <taxon>Insecta</taxon>
        <taxon>Pterygota</taxon>
        <taxon>Neoptera</taxon>
        <taxon>Paraneoptera</taxon>
        <taxon>Hemiptera</taxon>
        <taxon>Auchenorrhyncha</taxon>
        <taxon>Fulgoroidea</taxon>
        <taxon>Delphacidae</taxon>
        <taxon>Criomorphinae</taxon>
        <taxon>Laodelphax</taxon>
    </lineage>
</organism>
<proteinExistence type="predicted"/>
<dbReference type="Proteomes" id="UP000291343">
    <property type="component" value="Unassembled WGS sequence"/>
</dbReference>